<keyword evidence="1" id="KW-1133">Transmembrane helix</keyword>
<keyword evidence="4" id="KW-1185">Reference proteome</keyword>
<dbReference type="GO" id="GO:0016020">
    <property type="term" value="C:membrane"/>
    <property type="evidence" value="ECO:0007669"/>
    <property type="project" value="TreeGrafter"/>
</dbReference>
<dbReference type="GO" id="GO:0006629">
    <property type="term" value="P:lipid metabolic process"/>
    <property type="evidence" value="ECO:0007669"/>
    <property type="project" value="InterPro"/>
</dbReference>
<keyword evidence="1" id="KW-0812">Transmembrane</keyword>
<dbReference type="OrthoDB" id="9769653at2"/>
<reference evidence="3 4" key="1">
    <citation type="submission" date="2017-06" db="EMBL/GenBank/DDBJ databases">
        <title>Sequencing and comparative analysis of myxobacterial genomes.</title>
        <authorList>
            <person name="Rupp O."/>
            <person name="Goesmann A."/>
            <person name="Sogaard-Andersen L."/>
        </authorList>
    </citation>
    <scope>NUCLEOTIDE SEQUENCE [LARGE SCALE GENOMIC DNA]</scope>
    <source>
        <strain evidence="3 4">DSM 14697</strain>
    </source>
</reference>
<evidence type="ECO:0000259" key="2">
    <source>
        <dbReference type="Pfam" id="PF00487"/>
    </source>
</evidence>
<dbReference type="KEGG" id="mmas:MYMAC_005263"/>
<keyword evidence="1" id="KW-0472">Membrane</keyword>
<feature type="transmembrane region" description="Helical" evidence="1">
    <location>
        <begin position="51"/>
        <end position="70"/>
    </location>
</feature>
<dbReference type="GO" id="GO:0016717">
    <property type="term" value="F:oxidoreductase activity, acting on paired donors, with oxidation of a pair of donors resulting in the reduction of molecular oxygen to two molecules of water"/>
    <property type="evidence" value="ECO:0007669"/>
    <property type="project" value="TreeGrafter"/>
</dbReference>
<feature type="domain" description="Fatty acid desaturase" evidence="2">
    <location>
        <begin position="55"/>
        <end position="291"/>
    </location>
</feature>
<proteinExistence type="predicted"/>
<organism evidence="3 4">
    <name type="scientific">Corallococcus macrosporus DSM 14697</name>
    <dbReference type="NCBI Taxonomy" id="1189310"/>
    <lineage>
        <taxon>Bacteria</taxon>
        <taxon>Pseudomonadati</taxon>
        <taxon>Myxococcota</taxon>
        <taxon>Myxococcia</taxon>
        <taxon>Myxococcales</taxon>
        <taxon>Cystobacterineae</taxon>
        <taxon>Myxococcaceae</taxon>
        <taxon>Corallococcus</taxon>
    </lineage>
</organism>
<protein>
    <submittedName>
        <fullName evidence="3">Fatty acid desaturase</fullName>
    </submittedName>
</protein>
<dbReference type="EMBL" id="CP022203">
    <property type="protein sequence ID" value="ATB49609.1"/>
    <property type="molecule type" value="Genomic_DNA"/>
</dbReference>
<dbReference type="Pfam" id="PF00487">
    <property type="entry name" value="FA_desaturase"/>
    <property type="match status" value="1"/>
</dbReference>
<dbReference type="AlphaFoldDB" id="A0A250K0H1"/>
<dbReference type="RefSeq" id="WP_095960106.1">
    <property type="nucleotide sequence ID" value="NZ_CP022203.1"/>
</dbReference>
<dbReference type="Proteomes" id="UP000217343">
    <property type="component" value="Chromosome"/>
</dbReference>
<dbReference type="InterPro" id="IPR012171">
    <property type="entry name" value="Fatty_acid_desaturase"/>
</dbReference>
<dbReference type="InterPro" id="IPR005804">
    <property type="entry name" value="FA_desaturase_dom"/>
</dbReference>
<feature type="transmembrane region" description="Helical" evidence="1">
    <location>
        <begin position="209"/>
        <end position="228"/>
    </location>
</feature>
<dbReference type="PANTHER" id="PTHR19353:SF73">
    <property type="entry name" value="FATTY ACID DESATURASE"/>
    <property type="match status" value="1"/>
</dbReference>
<dbReference type="PANTHER" id="PTHR19353">
    <property type="entry name" value="FATTY ACID DESATURASE 2"/>
    <property type="match status" value="1"/>
</dbReference>
<accession>A0A250K0H1</accession>
<sequence length="362" mass="40343">MPSDASNDSDSRALPQDWRARTQRSVVQLVGWVGAYVLLAGGSYACLARSVVGGVALAVLAGVVLVRVFILQHDCAHRSLFQRPLTNDRVGMVLGLLTLAPHAYWRAMHLVHHSSSGDLDRRGVGDIVTMTAREYLALKPSERLRYRLYRHPAVLLGVGPIFQFMLRFRMPGIVPKERGPERRSILVTNLALLAVHLAFLGLGDWPRWLGVHLLITQVAAGLGIWLFYVQHQVEQPYWVPRAQWSLKGSALQGSSHLRLPRALEWLFGAINLHHVHHLKPQVPNYLLRDYMEQHGLAEEGVKLGLRESLLAFRLKVYDEATGRMTGFPPVPAVQGRPPVTAAPSIEPSGHLGRLLTFSGEER</sequence>
<feature type="transmembrane region" description="Helical" evidence="1">
    <location>
        <begin position="186"/>
        <end position="203"/>
    </location>
</feature>
<evidence type="ECO:0000313" key="4">
    <source>
        <dbReference type="Proteomes" id="UP000217343"/>
    </source>
</evidence>
<gene>
    <name evidence="3" type="ORF">MYMAC_005263</name>
</gene>
<evidence type="ECO:0000256" key="1">
    <source>
        <dbReference type="SAM" id="Phobius"/>
    </source>
</evidence>
<evidence type="ECO:0000313" key="3">
    <source>
        <dbReference type="EMBL" id="ATB49609.1"/>
    </source>
</evidence>
<feature type="transmembrane region" description="Helical" evidence="1">
    <location>
        <begin position="26"/>
        <end position="45"/>
    </location>
</feature>
<name>A0A250K0H1_9BACT</name>